<reference evidence="1" key="1">
    <citation type="submission" date="2018-04" db="EMBL/GenBank/DDBJ databases">
        <authorList>
            <person name="Go L.Y."/>
            <person name="Mitchell J.A."/>
        </authorList>
    </citation>
    <scope>NUCLEOTIDE SEQUENCE</scope>
    <source>
        <tissue evidence="1">Whole organism</tissue>
    </source>
</reference>
<dbReference type="EMBL" id="UFQS01000637">
    <property type="protein sequence ID" value="SSX05636.1"/>
    <property type="molecule type" value="Genomic_DNA"/>
</dbReference>
<dbReference type="VEuPathDB" id="VectorBase:CSON012970"/>
<name>A0A336KL98_CULSO</name>
<evidence type="ECO:0000313" key="1">
    <source>
        <dbReference type="EMBL" id="SSX05636.1"/>
    </source>
</evidence>
<sequence length="270" mass="31390">MSKKTFENKTQNLVIFHPDLMKKYIDVNLKGRDLQKFLKGDTSNLSLDHDFNYFSKNRTESKGIEMLQFFSRKLTLDLNQNNSTGTVEKLPFYLEDRYFNIPFLVQNSTFDYHLTMNETQIVEIPVTSDESELSYLWIFLSKGPTSRKSLPSEITALTRSMIEDIRQKMSKQLIHIQLPIFEASSIYVKRSKVNSGISDVHVAKVNLPVPHTTRNRSMAEDDVKGWFEVNKPFILIGFKKNSDIALIGHFCNPGKEFEISRNKMRDIGYW</sequence>
<dbReference type="Gene3D" id="2.30.39.10">
    <property type="entry name" value="Alpha-1-antitrypsin, domain 1"/>
    <property type="match status" value="1"/>
</dbReference>
<protein>
    <submittedName>
        <fullName evidence="1">CSON012970 protein</fullName>
    </submittedName>
</protein>
<dbReference type="InterPro" id="IPR036186">
    <property type="entry name" value="Serpin_sf"/>
</dbReference>
<dbReference type="InterPro" id="IPR042185">
    <property type="entry name" value="Serpin_sf_2"/>
</dbReference>
<evidence type="ECO:0000313" key="2">
    <source>
        <dbReference type="EMBL" id="SSX25995.1"/>
    </source>
</evidence>
<gene>
    <name evidence="1" type="primary">CSON012970</name>
</gene>
<proteinExistence type="predicted"/>
<organism evidence="1">
    <name type="scientific">Culicoides sonorensis</name>
    <name type="common">Biting midge</name>
    <dbReference type="NCBI Taxonomy" id="179676"/>
    <lineage>
        <taxon>Eukaryota</taxon>
        <taxon>Metazoa</taxon>
        <taxon>Ecdysozoa</taxon>
        <taxon>Arthropoda</taxon>
        <taxon>Hexapoda</taxon>
        <taxon>Insecta</taxon>
        <taxon>Pterygota</taxon>
        <taxon>Neoptera</taxon>
        <taxon>Endopterygota</taxon>
        <taxon>Diptera</taxon>
        <taxon>Nematocera</taxon>
        <taxon>Chironomoidea</taxon>
        <taxon>Ceratopogonidae</taxon>
        <taxon>Ceratopogoninae</taxon>
        <taxon>Culicoides</taxon>
        <taxon>Monoculicoides</taxon>
    </lineage>
</organism>
<dbReference type="AlphaFoldDB" id="A0A336KL98"/>
<dbReference type="EMBL" id="UFQT01000637">
    <property type="protein sequence ID" value="SSX25995.1"/>
    <property type="molecule type" value="Genomic_DNA"/>
</dbReference>
<reference evidence="2" key="2">
    <citation type="submission" date="2018-07" db="EMBL/GenBank/DDBJ databases">
        <authorList>
            <person name="Quirk P.G."/>
            <person name="Krulwich T.A."/>
        </authorList>
    </citation>
    <scope>NUCLEOTIDE SEQUENCE</scope>
</reference>
<dbReference type="SUPFAM" id="SSF56574">
    <property type="entry name" value="Serpins"/>
    <property type="match status" value="1"/>
</dbReference>
<accession>A0A336KL98</accession>